<dbReference type="InterPro" id="IPR050491">
    <property type="entry name" value="AmpC-like"/>
</dbReference>
<evidence type="ECO:0000259" key="1">
    <source>
        <dbReference type="Pfam" id="PF00144"/>
    </source>
</evidence>
<dbReference type="Gene3D" id="3.40.710.10">
    <property type="entry name" value="DD-peptidase/beta-lactamase superfamily"/>
    <property type="match status" value="1"/>
</dbReference>
<feature type="domain" description="Beta-lactamase-related" evidence="1">
    <location>
        <begin position="71"/>
        <end position="414"/>
    </location>
</feature>
<dbReference type="InterPro" id="IPR001466">
    <property type="entry name" value="Beta-lactam-related"/>
</dbReference>
<protein>
    <submittedName>
        <fullName evidence="2">Class A beta-lactamase-related serine hydrolase</fullName>
    </submittedName>
</protein>
<dbReference type="PANTHER" id="PTHR46825">
    <property type="entry name" value="D-ALANYL-D-ALANINE-CARBOXYPEPTIDASE/ENDOPEPTIDASE AMPH"/>
    <property type="match status" value="1"/>
</dbReference>
<dbReference type="AlphaFoldDB" id="A0A6S6S377"/>
<keyword evidence="2" id="KW-0378">Hydrolase</keyword>
<dbReference type="PANTHER" id="PTHR46825:SF9">
    <property type="entry name" value="BETA-LACTAMASE-RELATED DOMAIN-CONTAINING PROTEIN"/>
    <property type="match status" value="1"/>
</dbReference>
<sequence length="430" mass="47715">MKIKILMILLTSVITFSLTGCGKDYEWDTNNISPLSGMYEDRNRSLDLNRTEQEKQIEALTQRVLYSSSSTVGISISVLYPDNTAVNRAYGCAKLSSVPEATAVLTYENGDKTNCETPLTINNRFKVGSLTKTTIGKTVLDIDDNSEYDFDLSDPITKHLPSNILALGDFSGITVAELLHHTSGLNAIDFEPGTVEEILTKVVNKGRLFYRPGQVYKYNNTGYIVLGEIIKFVTGSSHWQGEVQKRVDESIGNNSFIFPESGNTNWLSTPDTAWFTGKERTLLDSTEALAIGYSPYEGRLADVVSYYSGADRAHSAGSLIANVPDISKWMDAVGTNKNNLLSEQYFKDKVLDVNNYTNVYQGHKEWNLGFGLGFDQPQNAFFHLGNIEGYECHAIYSRNEGVSISVCVNGATDLVSFPYEVLSAIYPYRK</sequence>
<dbReference type="SUPFAM" id="SSF56601">
    <property type="entry name" value="beta-lactamase/transpeptidase-like"/>
    <property type="match status" value="1"/>
</dbReference>
<dbReference type="GO" id="GO:0016787">
    <property type="term" value="F:hydrolase activity"/>
    <property type="evidence" value="ECO:0007669"/>
    <property type="project" value="UniProtKB-KW"/>
</dbReference>
<evidence type="ECO:0000313" key="2">
    <source>
        <dbReference type="EMBL" id="CAA6802093.1"/>
    </source>
</evidence>
<dbReference type="InterPro" id="IPR012338">
    <property type="entry name" value="Beta-lactam/transpept-like"/>
</dbReference>
<proteinExistence type="predicted"/>
<reference evidence="2" key="1">
    <citation type="submission" date="2020-01" db="EMBL/GenBank/DDBJ databases">
        <authorList>
            <person name="Meier V. D."/>
            <person name="Meier V D."/>
        </authorList>
    </citation>
    <scope>NUCLEOTIDE SEQUENCE</scope>
    <source>
        <strain evidence="2">HLG_WM_MAG_05</strain>
    </source>
</reference>
<name>A0A6S6S377_9BACT</name>
<dbReference type="EMBL" id="CACVAU010000006">
    <property type="protein sequence ID" value="CAA6802093.1"/>
    <property type="molecule type" value="Genomic_DNA"/>
</dbReference>
<accession>A0A6S6S377</accession>
<dbReference type="Pfam" id="PF00144">
    <property type="entry name" value="Beta-lactamase"/>
    <property type="match status" value="1"/>
</dbReference>
<gene>
    <name evidence="2" type="ORF">HELGO_WM10511</name>
</gene>
<dbReference type="PROSITE" id="PS51257">
    <property type="entry name" value="PROKAR_LIPOPROTEIN"/>
    <property type="match status" value="1"/>
</dbReference>
<organism evidence="2">
    <name type="scientific">uncultured Sulfurovum sp</name>
    <dbReference type="NCBI Taxonomy" id="269237"/>
    <lineage>
        <taxon>Bacteria</taxon>
        <taxon>Pseudomonadati</taxon>
        <taxon>Campylobacterota</taxon>
        <taxon>Epsilonproteobacteria</taxon>
        <taxon>Campylobacterales</taxon>
        <taxon>Sulfurovaceae</taxon>
        <taxon>Sulfurovum</taxon>
        <taxon>environmental samples</taxon>
    </lineage>
</organism>